<dbReference type="PANTHER" id="PTHR41533:SF2">
    <property type="entry name" value="BLR7131 PROTEIN"/>
    <property type="match status" value="1"/>
</dbReference>
<evidence type="ECO:0000256" key="5">
    <source>
        <dbReference type="ARBA" id="ARBA00022984"/>
    </source>
</evidence>
<evidence type="ECO:0000256" key="3">
    <source>
        <dbReference type="ARBA" id="ARBA00022679"/>
    </source>
</evidence>
<dbReference type="InterPro" id="IPR036365">
    <property type="entry name" value="PGBD-like_sf"/>
</dbReference>
<comment type="caution">
    <text evidence="9">The sequence shown here is derived from an EMBL/GenBank/DDBJ whole genome shotgun (WGS) entry which is preliminary data.</text>
</comment>
<dbReference type="SUPFAM" id="SSF47090">
    <property type="entry name" value="PGBD-like"/>
    <property type="match status" value="1"/>
</dbReference>
<dbReference type="AlphaFoldDB" id="A0AAW9RMN9"/>
<protein>
    <submittedName>
        <fullName evidence="9">L,D-transpeptidase family protein</fullName>
    </submittedName>
</protein>
<dbReference type="GO" id="GO:0004180">
    <property type="term" value="F:carboxypeptidase activity"/>
    <property type="evidence" value="ECO:0007669"/>
    <property type="project" value="UniProtKB-ARBA"/>
</dbReference>
<dbReference type="GO" id="GO:0016740">
    <property type="term" value="F:transferase activity"/>
    <property type="evidence" value="ECO:0007669"/>
    <property type="project" value="UniProtKB-KW"/>
</dbReference>
<evidence type="ECO:0000256" key="1">
    <source>
        <dbReference type="ARBA" id="ARBA00004752"/>
    </source>
</evidence>
<dbReference type="Proteomes" id="UP001359886">
    <property type="component" value="Unassembled WGS sequence"/>
</dbReference>
<evidence type="ECO:0000313" key="10">
    <source>
        <dbReference type="Proteomes" id="UP001359886"/>
    </source>
</evidence>
<evidence type="ECO:0000256" key="7">
    <source>
        <dbReference type="PROSITE-ProRule" id="PRU01373"/>
    </source>
</evidence>
<dbReference type="RefSeq" id="WP_354696877.1">
    <property type="nucleotide sequence ID" value="NZ_JAZHOG010000015.1"/>
</dbReference>
<dbReference type="GO" id="GO:0071555">
    <property type="term" value="P:cell wall organization"/>
    <property type="evidence" value="ECO:0007669"/>
    <property type="project" value="UniProtKB-UniRule"/>
</dbReference>
<dbReference type="InterPro" id="IPR038063">
    <property type="entry name" value="Transpep_catalytic_dom"/>
</dbReference>
<proteinExistence type="inferred from homology"/>
<dbReference type="CDD" id="cd16913">
    <property type="entry name" value="YkuD_like"/>
    <property type="match status" value="1"/>
</dbReference>
<feature type="active site" description="Proton donor/acceptor" evidence="7">
    <location>
        <position position="428"/>
    </location>
</feature>
<name>A0AAW9RMN9_9GAMM</name>
<dbReference type="InterPro" id="IPR005490">
    <property type="entry name" value="LD_TPept_cat_dom"/>
</dbReference>
<dbReference type="SUPFAM" id="SSF141523">
    <property type="entry name" value="L,D-transpeptidase catalytic domain-like"/>
    <property type="match status" value="1"/>
</dbReference>
<dbReference type="InterPro" id="IPR036366">
    <property type="entry name" value="PGBDSf"/>
</dbReference>
<feature type="domain" description="L,D-TPase catalytic" evidence="8">
    <location>
        <begin position="296"/>
        <end position="487"/>
    </location>
</feature>
<evidence type="ECO:0000256" key="2">
    <source>
        <dbReference type="ARBA" id="ARBA00005992"/>
    </source>
</evidence>
<keyword evidence="6 7" id="KW-0961">Cell wall biogenesis/degradation</keyword>
<evidence type="ECO:0000313" key="9">
    <source>
        <dbReference type="EMBL" id="MEJ8569555.1"/>
    </source>
</evidence>
<feature type="active site" description="Nucleophile" evidence="7">
    <location>
        <position position="447"/>
    </location>
</feature>
<dbReference type="PANTHER" id="PTHR41533">
    <property type="entry name" value="L,D-TRANSPEPTIDASE HI_1667-RELATED"/>
    <property type="match status" value="1"/>
</dbReference>
<evidence type="ECO:0000256" key="4">
    <source>
        <dbReference type="ARBA" id="ARBA00022960"/>
    </source>
</evidence>
<dbReference type="InterPro" id="IPR052905">
    <property type="entry name" value="LD-transpeptidase_YkuD-like"/>
</dbReference>
<dbReference type="Gene3D" id="1.10.101.10">
    <property type="entry name" value="PGBD-like superfamily/PGBD"/>
    <property type="match status" value="1"/>
</dbReference>
<keyword evidence="10" id="KW-1185">Reference proteome</keyword>
<dbReference type="GO" id="GO:0008360">
    <property type="term" value="P:regulation of cell shape"/>
    <property type="evidence" value="ECO:0007669"/>
    <property type="project" value="UniProtKB-UniRule"/>
</dbReference>
<dbReference type="PROSITE" id="PS52029">
    <property type="entry name" value="LD_TPASE"/>
    <property type="match status" value="1"/>
</dbReference>
<dbReference type="InterPro" id="IPR045380">
    <property type="entry name" value="LD_TPept_scaffold_dom"/>
</dbReference>
<dbReference type="GO" id="GO:0009252">
    <property type="term" value="P:peptidoglycan biosynthetic process"/>
    <property type="evidence" value="ECO:0007669"/>
    <property type="project" value="UniProtKB-KW"/>
</dbReference>
<dbReference type="InterPro" id="IPR002477">
    <property type="entry name" value="Peptidoglycan-bd-like"/>
</dbReference>
<dbReference type="Pfam" id="PF01471">
    <property type="entry name" value="PG_binding_1"/>
    <property type="match status" value="1"/>
</dbReference>
<dbReference type="Pfam" id="PF03734">
    <property type="entry name" value="YkuD"/>
    <property type="match status" value="1"/>
</dbReference>
<keyword evidence="4 7" id="KW-0133">Cell shape</keyword>
<keyword evidence="3" id="KW-0808">Transferase</keyword>
<organism evidence="9 10">
    <name type="scientific">Elongatibacter sediminis</name>
    <dbReference type="NCBI Taxonomy" id="3119006"/>
    <lineage>
        <taxon>Bacteria</taxon>
        <taxon>Pseudomonadati</taxon>
        <taxon>Pseudomonadota</taxon>
        <taxon>Gammaproteobacteria</taxon>
        <taxon>Chromatiales</taxon>
        <taxon>Wenzhouxiangellaceae</taxon>
        <taxon>Elongatibacter</taxon>
    </lineage>
</organism>
<dbReference type="Pfam" id="PF20142">
    <property type="entry name" value="Scaffold"/>
    <property type="match status" value="1"/>
</dbReference>
<reference evidence="9 10" key="1">
    <citation type="submission" date="2024-02" db="EMBL/GenBank/DDBJ databases">
        <title>A novel Wenzhouxiangellaceae bacterium, isolated from coastal sediments.</title>
        <authorList>
            <person name="Du Z.-J."/>
            <person name="Ye Y.-Q."/>
            <person name="Zhang X.-Y."/>
        </authorList>
    </citation>
    <scope>NUCLEOTIDE SEQUENCE [LARGE SCALE GENOMIC DNA]</scope>
    <source>
        <strain evidence="9 10">CH-27</strain>
    </source>
</reference>
<keyword evidence="5 7" id="KW-0573">Peptidoglycan synthesis</keyword>
<dbReference type="Gene3D" id="2.40.440.10">
    <property type="entry name" value="L,D-transpeptidase catalytic domain-like"/>
    <property type="match status" value="1"/>
</dbReference>
<comment type="pathway">
    <text evidence="1 7">Cell wall biogenesis; peptidoglycan biosynthesis.</text>
</comment>
<evidence type="ECO:0000256" key="6">
    <source>
        <dbReference type="ARBA" id="ARBA00023316"/>
    </source>
</evidence>
<gene>
    <name evidence="9" type="ORF">V3330_18150</name>
</gene>
<dbReference type="EMBL" id="JAZHOG010000015">
    <property type="protein sequence ID" value="MEJ8569555.1"/>
    <property type="molecule type" value="Genomic_DNA"/>
</dbReference>
<accession>A0AAW9RMN9</accession>
<evidence type="ECO:0000259" key="8">
    <source>
        <dbReference type="PROSITE" id="PS52029"/>
    </source>
</evidence>
<sequence length="526" mass="57465">MPGRRGIVQVLAVLAAIALGDARSDTSPDELKARLESMAADPSASPALTDLAAVRSFYGARAFVAAWQGPACLERLADLSDAIKASDAHGLNSDVYHRSALARSKGCSLDTELAATDAWLSLAAHLRGGRTDPVTLEPDWTARRLDMDFAARLEQALAEDNVRESLLGLAPSQPFYRALKEALVQFRGHAARGGWPAIDDGPVLRAGDAGPRVQQLRSRLARGGLLDPSLAESTDPFDATLEAAVKTFQLSANLEPDGIVGAMTLSDLNQTAADRVAQLRVNLERWRWLPEDLGQKHIRVNIADFRLEARAAGAVEREHKVIVGRQYRRTPIFSGEISYLVLNPWWETPRRLTVQDKLPTFRQDPGAVDRLGFEIVDAQGRKVDPGSIDWATVTAQTFPFRLRQAPGPLNALGQVKIMFPNSHAVYLHDTPTRGLFSRVRRDFSSGCIRVEDALGLTAWILNGSPGWDRARIEKAVASGKETRVEVPARVPVHLLYLTVVPGTGNHVRFIDDIYGRDTAVLEALDG</sequence>
<comment type="similarity">
    <text evidence="2">Belongs to the YkuD family.</text>
</comment>